<protein>
    <submittedName>
        <fullName evidence="3">Flavodoxin family protein</fullName>
    </submittedName>
</protein>
<dbReference type="EMBL" id="JAJNNZ010000004">
    <property type="protein sequence ID" value="MCJ2376705.1"/>
    <property type="molecule type" value="Genomic_DNA"/>
</dbReference>
<dbReference type="InterPro" id="IPR029039">
    <property type="entry name" value="Flavoprotein-like_sf"/>
</dbReference>
<keyword evidence="1" id="KW-0285">Flavoprotein</keyword>
<evidence type="ECO:0000313" key="3">
    <source>
        <dbReference type="EMBL" id="MCJ2376705.1"/>
    </source>
</evidence>
<dbReference type="AlphaFoldDB" id="A0A9X2AVU2"/>
<reference evidence="3" key="1">
    <citation type="submission" date="2021-11" db="EMBL/GenBank/DDBJ databases">
        <title>Vibrio ZSDE26 sp. nov. and Vibrio ZSDZ34 sp. nov., isolated from coastal seawater in Qingdao.</title>
        <authorList>
            <person name="Zhang P."/>
        </authorList>
    </citation>
    <scope>NUCLEOTIDE SEQUENCE</scope>
    <source>
        <strain evidence="3">ZSDZ34</strain>
    </source>
</reference>
<accession>A0A9X2AVU2</accession>
<dbReference type="GO" id="GO:0003955">
    <property type="term" value="F:NAD(P)H dehydrogenase (quinone) activity"/>
    <property type="evidence" value="ECO:0007669"/>
    <property type="project" value="TreeGrafter"/>
</dbReference>
<keyword evidence="4" id="KW-1185">Reference proteome</keyword>
<evidence type="ECO:0000259" key="2">
    <source>
        <dbReference type="Pfam" id="PF03358"/>
    </source>
</evidence>
<dbReference type="RefSeq" id="WP_244356492.1">
    <property type="nucleotide sequence ID" value="NZ_JAJNNZ010000004.1"/>
</dbReference>
<dbReference type="GO" id="GO:0016020">
    <property type="term" value="C:membrane"/>
    <property type="evidence" value="ECO:0007669"/>
    <property type="project" value="TreeGrafter"/>
</dbReference>
<dbReference type="PANTHER" id="PTHR30546">
    <property type="entry name" value="FLAVODOXIN-RELATED PROTEIN WRBA-RELATED"/>
    <property type="match status" value="1"/>
</dbReference>
<sequence>MKALVVYFSKTDITSKLVMALRDRLAQEPECDITLFSILGSDIVEGRFQNDAFIRSLPSYDVIVFASPTYMGSVSAQFKAFADATSELWAEQELANVYAAGITCGSAANGDQTSTLSYMQILATQHGMLWVGLDSACGFNDKGVNRLGCQLGVTAWSPNGELDPSDAATADYLAQRLINVVIKA</sequence>
<dbReference type="Proteomes" id="UP001139488">
    <property type="component" value="Unassembled WGS sequence"/>
</dbReference>
<gene>
    <name evidence="3" type="ORF">LNL84_07620</name>
</gene>
<keyword evidence="1" id="KW-0288">FMN</keyword>
<dbReference type="Pfam" id="PF03358">
    <property type="entry name" value="FMN_red"/>
    <property type="match status" value="1"/>
</dbReference>
<proteinExistence type="predicted"/>
<dbReference type="PANTHER" id="PTHR30546:SF23">
    <property type="entry name" value="FLAVOPROTEIN-LIKE PROTEIN YCP4-RELATED"/>
    <property type="match status" value="1"/>
</dbReference>
<dbReference type="InterPro" id="IPR005025">
    <property type="entry name" value="FMN_Rdtase-like_dom"/>
</dbReference>
<name>A0A9X2AVU2_9VIBR</name>
<comment type="caution">
    <text evidence="3">The sequence shown here is derived from an EMBL/GenBank/DDBJ whole genome shotgun (WGS) entry which is preliminary data.</text>
</comment>
<evidence type="ECO:0000313" key="4">
    <source>
        <dbReference type="Proteomes" id="UP001139488"/>
    </source>
</evidence>
<dbReference type="SUPFAM" id="SSF52218">
    <property type="entry name" value="Flavoproteins"/>
    <property type="match status" value="1"/>
</dbReference>
<feature type="domain" description="NADPH-dependent FMN reductase-like" evidence="2">
    <location>
        <begin position="9"/>
        <end position="131"/>
    </location>
</feature>
<organism evidence="3 4">
    <name type="scientific">Vibrio gelatinilyticus</name>
    <dbReference type="NCBI Taxonomy" id="2893468"/>
    <lineage>
        <taxon>Bacteria</taxon>
        <taxon>Pseudomonadati</taxon>
        <taxon>Pseudomonadota</taxon>
        <taxon>Gammaproteobacteria</taxon>
        <taxon>Vibrionales</taxon>
        <taxon>Vibrionaceae</taxon>
        <taxon>Vibrio</taxon>
    </lineage>
</organism>
<dbReference type="Gene3D" id="3.40.50.360">
    <property type="match status" value="1"/>
</dbReference>
<evidence type="ECO:0000256" key="1">
    <source>
        <dbReference type="ARBA" id="ARBA00022643"/>
    </source>
</evidence>